<dbReference type="EMBL" id="JBHSQH010000001">
    <property type="protein sequence ID" value="MFC5970371.1"/>
    <property type="molecule type" value="Genomic_DNA"/>
</dbReference>
<comment type="caution">
    <text evidence="2">The sequence shown here is derived from an EMBL/GenBank/DDBJ whole genome shotgun (WGS) entry which is preliminary data.</text>
</comment>
<dbReference type="Pfam" id="PF00903">
    <property type="entry name" value="Glyoxalase"/>
    <property type="match status" value="1"/>
</dbReference>
<dbReference type="Gene3D" id="3.10.180.10">
    <property type="entry name" value="2,3-Dihydroxybiphenyl 1,2-Dioxygenase, domain 1"/>
    <property type="match status" value="1"/>
</dbReference>
<sequence length="130" mass="14437">MFTDVTHVTVFVDDQDEAIAFYADVLGFEVRVDSPMGDEGRWVTVAPPGASVPELTLVEADSDGKRERIGSQAADHVFLVLESSDLYADYERLQEASVEFHGEIREVPWGIDATFEDPWGNVYNVVEPEG</sequence>
<dbReference type="PROSITE" id="PS51819">
    <property type="entry name" value="VOC"/>
    <property type="match status" value="1"/>
</dbReference>
<organism evidence="2 3">
    <name type="scientific">Halomarina salina</name>
    <dbReference type="NCBI Taxonomy" id="1872699"/>
    <lineage>
        <taxon>Archaea</taxon>
        <taxon>Methanobacteriati</taxon>
        <taxon>Methanobacteriota</taxon>
        <taxon>Stenosarchaea group</taxon>
        <taxon>Halobacteria</taxon>
        <taxon>Halobacteriales</taxon>
        <taxon>Natronomonadaceae</taxon>
        <taxon>Halomarina</taxon>
    </lineage>
</organism>
<feature type="domain" description="VOC" evidence="1">
    <location>
        <begin position="4"/>
        <end position="128"/>
    </location>
</feature>
<accession>A0ABD5RIS4</accession>
<dbReference type="SUPFAM" id="SSF54593">
    <property type="entry name" value="Glyoxalase/Bleomycin resistance protein/Dihydroxybiphenyl dioxygenase"/>
    <property type="match status" value="1"/>
</dbReference>
<evidence type="ECO:0000313" key="2">
    <source>
        <dbReference type="EMBL" id="MFC5970371.1"/>
    </source>
</evidence>
<reference evidence="2 3" key="1">
    <citation type="journal article" date="2019" name="Int. J. Syst. Evol. Microbiol.">
        <title>The Global Catalogue of Microorganisms (GCM) 10K type strain sequencing project: providing services to taxonomists for standard genome sequencing and annotation.</title>
        <authorList>
            <consortium name="The Broad Institute Genomics Platform"/>
            <consortium name="The Broad Institute Genome Sequencing Center for Infectious Disease"/>
            <person name="Wu L."/>
            <person name="Ma J."/>
        </authorList>
    </citation>
    <scope>NUCLEOTIDE SEQUENCE [LARGE SCALE GENOMIC DNA]</scope>
    <source>
        <strain evidence="2 3">CGMCC 1.12543</strain>
    </source>
</reference>
<dbReference type="AlphaFoldDB" id="A0ABD5RIS4"/>
<keyword evidence="3" id="KW-1185">Reference proteome</keyword>
<evidence type="ECO:0000313" key="3">
    <source>
        <dbReference type="Proteomes" id="UP001596099"/>
    </source>
</evidence>
<dbReference type="Proteomes" id="UP001596099">
    <property type="component" value="Unassembled WGS sequence"/>
</dbReference>
<evidence type="ECO:0000259" key="1">
    <source>
        <dbReference type="PROSITE" id="PS51819"/>
    </source>
</evidence>
<dbReference type="InterPro" id="IPR029068">
    <property type="entry name" value="Glyas_Bleomycin-R_OHBP_Dase"/>
</dbReference>
<dbReference type="PANTHER" id="PTHR36437">
    <property type="entry name" value="GLYOXALASE/BLEOMYCIN RESISTANCE PROTEIN/DIOXYGENASE"/>
    <property type="match status" value="1"/>
</dbReference>
<dbReference type="InterPro" id="IPR037523">
    <property type="entry name" value="VOC_core"/>
</dbReference>
<protein>
    <submittedName>
        <fullName evidence="2">VOC family protein</fullName>
    </submittedName>
</protein>
<name>A0ABD5RIS4_9EURY</name>
<proteinExistence type="predicted"/>
<dbReference type="InterPro" id="IPR004360">
    <property type="entry name" value="Glyas_Fos-R_dOase_dom"/>
</dbReference>
<gene>
    <name evidence="2" type="ORF">ACFPYI_03425</name>
</gene>
<dbReference type="RefSeq" id="WP_247419324.1">
    <property type="nucleotide sequence ID" value="NZ_JALLGW010000002.1"/>
</dbReference>
<dbReference type="PANTHER" id="PTHR36437:SF2">
    <property type="entry name" value="GLYOXALASE_BLEOMYCIN RESISTANCE PROTEIN_DIOXYGENASE"/>
    <property type="match status" value="1"/>
</dbReference>